<dbReference type="InterPro" id="IPR023213">
    <property type="entry name" value="CAT-like_dom_sf"/>
</dbReference>
<dbReference type="InterPro" id="IPR029058">
    <property type="entry name" value="AB_hydrolase_fold"/>
</dbReference>
<dbReference type="GO" id="GO:0008610">
    <property type="term" value="P:lipid biosynthetic process"/>
    <property type="evidence" value="ECO:0007669"/>
    <property type="project" value="UniProtKB-ARBA"/>
</dbReference>
<evidence type="ECO:0000256" key="1">
    <source>
        <dbReference type="ARBA" id="ARBA00001957"/>
    </source>
</evidence>
<feature type="transmembrane region" description="Helical" evidence="4">
    <location>
        <begin position="1373"/>
        <end position="1394"/>
    </location>
</feature>
<dbReference type="EMBL" id="BOOA01000125">
    <property type="protein sequence ID" value="GIH29421.1"/>
    <property type="molecule type" value="Genomic_DNA"/>
</dbReference>
<keyword evidence="7" id="KW-1185">Reference proteome</keyword>
<evidence type="ECO:0000256" key="2">
    <source>
        <dbReference type="ARBA" id="ARBA00022450"/>
    </source>
</evidence>
<dbReference type="CDD" id="cd05930">
    <property type="entry name" value="A_NRPS"/>
    <property type="match status" value="1"/>
</dbReference>
<dbReference type="Gene3D" id="3.30.559.30">
    <property type="entry name" value="Nonribosomal peptide synthetase, condensation domain"/>
    <property type="match status" value="1"/>
</dbReference>
<dbReference type="FunFam" id="1.10.1200.10:FF:000005">
    <property type="entry name" value="Nonribosomal peptide synthetase 1"/>
    <property type="match status" value="1"/>
</dbReference>
<keyword evidence="2" id="KW-0596">Phosphopantetheine</keyword>
<dbReference type="InterPro" id="IPR036259">
    <property type="entry name" value="MFS_trans_sf"/>
</dbReference>
<dbReference type="Pfam" id="PF00975">
    <property type="entry name" value="Thioesterase"/>
    <property type="match status" value="1"/>
</dbReference>
<dbReference type="Pfam" id="PF00668">
    <property type="entry name" value="Condensation"/>
    <property type="match status" value="1"/>
</dbReference>
<dbReference type="NCBIfam" id="TIGR01733">
    <property type="entry name" value="AA-adenyl-dom"/>
    <property type="match status" value="1"/>
</dbReference>
<dbReference type="GO" id="GO:0022857">
    <property type="term" value="F:transmembrane transporter activity"/>
    <property type="evidence" value="ECO:0007669"/>
    <property type="project" value="InterPro"/>
</dbReference>
<reference evidence="6" key="1">
    <citation type="submission" date="2021-01" db="EMBL/GenBank/DDBJ databases">
        <title>Whole genome shotgun sequence of Acrocarpospora phusangensis NBRC 108782.</title>
        <authorList>
            <person name="Komaki H."/>
            <person name="Tamura T."/>
        </authorList>
    </citation>
    <scope>NUCLEOTIDE SEQUENCE</scope>
    <source>
        <strain evidence="6">NBRC 108782</strain>
    </source>
</reference>
<feature type="transmembrane region" description="Helical" evidence="4">
    <location>
        <begin position="1494"/>
        <end position="1518"/>
    </location>
</feature>
<feature type="transmembrane region" description="Helical" evidence="4">
    <location>
        <begin position="1406"/>
        <end position="1427"/>
    </location>
</feature>
<dbReference type="Gene3D" id="3.40.50.1820">
    <property type="entry name" value="alpha/beta hydrolase"/>
    <property type="match status" value="1"/>
</dbReference>
<dbReference type="InterPro" id="IPR036736">
    <property type="entry name" value="ACP-like_sf"/>
</dbReference>
<dbReference type="SMART" id="SM00823">
    <property type="entry name" value="PKS_PP"/>
    <property type="match status" value="1"/>
</dbReference>
<dbReference type="InterPro" id="IPR045851">
    <property type="entry name" value="AMP-bd_C_sf"/>
</dbReference>
<dbReference type="InterPro" id="IPR001031">
    <property type="entry name" value="Thioesterase"/>
</dbReference>
<dbReference type="InterPro" id="IPR042099">
    <property type="entry name" value="ANL_N_sf"/>
</dbReference>
<dbReference type="Gene3D" id="3.40.50.12780">
    <property type="entry name" value="N-terminal domain of ligase-like"/>
    <property type="match status" value="1"/>
</dbReference>
<keyword evidence="4" id="KW-0812">Transmembrane</keyword>
<dbReference type="Gene3D" id="3.30.559.10">
    <property type="entry name" value="Chloramphenicol acetyltransferase-like domain"/>
    <property type="match status" value="1"/>
</dbReference>
<comment type="caution">
    <text evidence="6">The sequence shown here is derived from an EMBL/GenBank/DDBJ whole genome shotgun (WGS) entry which is preliminary data.</text>
</comment>
<dbReference type="PANTHER" id="PTHR45527:SF1">
    <property type="entry name" value="FATTY ACID SYNTHASE"/>
    <property type="match status" value="1"/>
</dbReference>
<comment type="cofactor">
    <cofactor evidence="1">
        <name>pantetheine 4'-phosphate</name>
        <dbReference type="ChEBI" id="CHEBI:47942"/>
    </cofactor>
</comment>
<proteinExistence type="predicted"/>
<dbReference type="Gene3D" id="3.30.300.30">
    <property type="match status" value="1"/>
</dbReference>
<dbReference type="Proteomes" id="UP000640052">
    <property type="component" value="Unassembled WGS sequence"/>
</dbReference>
<keyword evidence="4" id="KW-1133">Transmembrane helix</keyword>
<feature type="domain" description="Carrier" evidence="5">
    <location>
        <begin position="970"/>
        <end position="1044"/>
    </location>
</feature>
<dbReference type="InterPro" id="IPR006162">
    <property type="entry name" value="Ppantetheine_attach_site"/>
</dbReference>
<feature type="transmembrane region" description="Helical" evidence="4">
    <location>
        <begin position="1553"/>
        <end position="1574"/>
    </location>
</feature>
<feature type="transmembrane region" description="Helical" evidence="4">
    <location>
        <begin position="1726"/>
        <end position="1746"/>
    </location>
</feature>
<dbReference type="RefSeq" id="WP_204046029.1">
    <property type="nucleotide sequence ID" value="NZ_BOOA01000125.1"/>
</dbReference>
<dbReference type="InterPro" id="IPR020845">
    <property type="entry name" value="AMP-binding_CS"/>
</dbReference>
<accession>A0A919QKF5</accession>
<dbReference type="GO" id="GO:0044550">
    <property type="term" value="P:secondary metabolite biosynthetic process"/>
    <property type="evidence" value="ECO:0007669"/>
    <property type="project" value="TreeGrafter"/>
</dbReference>
<dbReference type="InterPro" id="IPR011701">
    <property type="entry name" value="MFS"/>
</dbReference>
<protein>
    <recommendedName>
        <fullName evidence="5">Carrier domain-containing protein</fullName>
    </recommendedName>
</protein>
<dbReference type="InterPro" id="IPR025110">
    <property type="entry name" value="AMP-bd_C"/>
</dbReference>
<dbReference type="InterPro" id="IPR000873">
    <property type="entry name" value="AMP-dep_synth/lig_dom"/>
</dbReference>
<evidence type="ECO:0000259" key="5">
    <source>
        <dbReference type="PROSITE" id="PS50075"/>
    </source>
</evidence>
<dbReference type="GO" id="GO:0005737">
    <property type="term" value="C:cytoplasm"/>
    <property type="evidence" value="ECO:0007669"/>
    <property type="project" value="TreeGrafter"/>
</dbReference>
<dbReference type="SUPFAM" id="SSF56801">
    <property type="entry name" value="Acetyl-CoA synthetase-like"/>
    <property type="match status" value="1"/>
</dbReference>
<sequence length="1781" mass="192352">MTSSPDLSLAKQALLKQRLRRRTAAASITPRPEGTAPPLSHAQERLWFLEQYRPGTASYLVPFAVWLDGPLDPEDLREALTRVTERHETLRTSFVTSEDGLPAVVISDEPVVDLTVLTAESAEEARALISADLARPFDLAAGPLLRTTLVSLDGDQHVLQLAAHHAVTDGWSGDVLLGDLLACLDGRPLTALPVQYGDYAAWQRERTGTPAYQADVTYWRERLDGVPPLELPTDRPRPAEQGSAGAGYGFGVDAGLEAAVGALATAHGATPYMTFMAALQVLLSRWSGQDDFAVGSPVSGRGLPELDGLVGMFVNTLAMRADLDGDPTFVELLGRVKEAALDAFSHQELPFDQLVNELNVERDVSRTPIFQVMFALQNYASGPSSAPGPVRVSGFAADVQVSRFDLAFYLYEGHQGMGGAIIYSTDLFTEDTVARMAASLDALLRSIVANPDARVSELDLMPAGEPERVLALGTSEPARPLDRDLLHDLVAAAAERTPDAPAVVFGPDTLTFRELDRRANRLAHRLRDQGVRPGDRVAVCLEQSAELAVAIVGVLKSGAAYVPIDPELPAERVAYMVADAGIAIAVTTDELLPAGLVPVYADDRDGPDTPVDSGVTPGDLAYVIFTSGTTGRPKGVAVQHREVLVYLAGVHERFRVEPGSSFALLQSLAFDFGVTVFYLSLMTGGCLHLLPSRTAAPDLSEYFRSRPADYLKITPSHLAALLAEAEPAEILPRKLLILGGEAAPAERAAELATRVRVVNHYGPTEATVGVTTHEVTAGPGLLPIGRPLPGALVRLLDTHGRPVPVGVPGEINLGGDRLARGYLNRPGLTAEKFVPDPYGGPGARMYRTGDLGRWLPGGELQFLGRRDLQVKVRGYRVELGEIETVLGTYPGVAQAVVDLRGQRLVAYLVGEEPGDTGELRAWLKERLPDYMVPARYVWLERLPLKSHGKVDRAALPDPAGGPDLGAEFTDPATPIEETVAAVWAAVLGLERVSVLDDFFDLGGHSLLAMQVVARLRKAGHTATLLDLFKHPTVRELAHLLDPDTVKGPDRLLHRLTPARTASATLVCAPYGGGSAVIYKPLADVMPDDWALYSLAVPGNELGEEPKPIDEVAAAYAQEILDNVTGPVVMYGHCGLGVMITTKAARILDAAGRPPEAVYLGGVFPFARPRGPMARFGEWWDELGGDQGRINALSAAGLDVAEFDQEELRLIVKNRRVGTREAERYFTQIFEQELRPLSSPVIAVVGERDPAVEFYQERFREWHCVADTTACVVLDEAAHYFMKYRAEELADIVTGTHRAVLAEDTGHLERVTGEETWWLQGVSRRGAEQGVQVGPKPSMRRFAALAAGQLVSITGSALTEFALPLWILLTTGSLANFALFSVLALVPGMLVAPLAGTVADRFDRRRVILFSDVAAGGTQLILGILTWTGNLQVWHIYPLLVSLSIALTFQRIAYGSAIPQLVPKRFLGHANGLMGMVNGIALLVVPLVAAGLMAVIGLGGILIIDVVSYTVAITTVLLVRFPKTMAWRRRESMLAELVNGFKYTWGNHGIRRMLLFFAVVNLFMSPLFLLISPLVLSFAELNDVGRVTFFGGLGVFLGGLIMTIWGGPRRLRLRGQLWSTVALSAGAVVVGSHEHLLVISAGVFGMFLSLTVLNGIYATIIQVKVPQRFHGRVFALNQLIAFSTLPLGYGLVAPYGTALFEPMFAPGGLLADSVGLLIGTGEGRGIAFMYILFALIMASAVFVARWIRGLWRFDDLVPDALPDDVIGFETLKNRSFKKKEKV</sequence>
<name>A0A919QKF5_9ACTN</name>
<feature type="transmembrane region" description="Helical" evidence="4">
    <location>
        <begin position="1465"/>
        <end position="1488"/>
    </location>
</feature>
<dbReference type="FunFam" id="3.40.50.980:FF:000001">
    <property type="entry name" value="Non-ribosomal peptide synthetase"/>
    <property type="match status" value="1"/>
</dbReference>
<dbReference type="Gene3D" id="1.20.1250.20">
    <property type="entry name" value="MFS general substrate transporter like domains"/>
    <property type="match status" value="1"/>
</dbReference>
<feature type="transmembrane region" description="Helical" evidence="4">
    <location>
        <begin position="1616"/>
        <end position="1632"/>
    </location>
</feature>
<dbReference type="Pfam" id="PF00501">
    <property type="entry name" value="AMP-binding"/>
    <property type="match status" value="1"/>
</dbReference>
<feature type="transmembrane region" description="Helical" evidence="4">
    <location>
        <begin position="1638"/>
        <end position="1660"/>
    </location>
</feature>
<feature type="transmembrane region" description="Helical" evidence="4">
    <location>
        <begin position="1672"/>
        <end position="1690"/>
    </location>
</feature>
<dbReference type="Gene3D" id="1.10.1200.10">
    <property type="entry name" value="ACP-like"/>
    <property type="match status" value="1"/>
</dbReference>
<dbReference type="PROSITE" id="PS00012">
    <property type="entry name" value="PHOSPHOPANTETHEINE"/>
    <property type="match status" value="1"/>
</dbReference>
<feature type="transmembrane region" description="Helical" evidence="4">
    <location>
        <begin position="1586"/>
        <end position="1604"/>
    </location>
</feature>
<dbReference type="FunFam" id="3.40.50.12780:FF:000012">
    <property type="entry name" value="Non-ribosomal peptide synthetase"/>
    <property type="match status" value="1"/>
</dbReference>
<keyword evidence="3" id="KW-0597">Phosphoprotein</keyword>
<dbReference type="SUPFAM" id="SSF103473">
    <property type="entry name" value="MFS general substrate transporter"/>
    <property type="match status" value="1"/>
</dbReference>
<dbReference type="Pfam" id="PF07690">
    <property type="entry name" value="MFS_1"/>
    <property type="match status" value="1"/>
</dbReference>
<dbReference type="GO" id="GO:0043041">
    <property type="term" value="P:amino acid activation for nonribosomal peptide biosynthetic process"/>
    <property type="evidence" value="ECO:0007669"/>
    <property type="project" value="TreeGrafter"/>
</dbReference>
<dbReference type="InterPro" id="IPR020802">
    <property type="entry name" value="TesA-like"/>
</dbReference>
<evidence type="ECO:0000256" key="4">
    <source>
        <dbReference type="SAM" id="Phobius"/>
    </source>
</evidence>
<dbReference type="SMART" id="SM00824">
    <property type="entry name" value="PKS_TE"/>
    <property type="match status" value="1"/>
</dbReference>
<evidence type="ECO:0000313" key="7">
    <source>
        <dbReference type="Proteomes" id="UP000640052"/>
    </source>
</evidence>
<dbReference type="InterPro" id="IPR010071">
    <property type="entry name" value="AA_adenyl_dom"/>
</dbReference>
<dbReference type="SUPFAM" id="SSF53474">
    <property type="entry name" value="alpha/beta-Hydrolases"/>
    <property type="match status" value="1"/>
</dbReference>
<feature type="transmembrane region" description="Helical" evidence="4">
    <location>
        <begin position="1433"/>
        <end position="1453"/>
    </location>
</feature>
<dbReference type="Pfam" id="PF13193">
    <property type="entry name" value="AMP-binding_C"/>
    <property type="match status" value="1"/>
</dbReference>
<dbReference type="GO" id="GO:0031177">
    <property type="term" value="F:phosphopantetheine binding"/>
    <property type="evidence" value="ECO:0007669"/>
    <property type="project" value="InterPro"/>
</dbReference>
<dbReference type="SUPFAM" id="SSF52777">
    <property type="entry name" value="CoA-dependent acyltransferases"/>
    <property type="match status" value="2"/>
</dbReference>
<dbReference type="GO" id="GO:0003824">
    <property type="term" value="F:catalytic activity"/>
    <property type="evidence" value="ECO:0007669"/>
    <property type="project" value="InterPro"/>
</dbReference>
<dbReference type="Pfam" id="PF00550">
    <property type="entry name" value="PP-binding"/>
    <property type="match status" value="1"/>
</dbReference>
<dbReference type="InterPro" id="IPR020806">
    <property type="entry name" value="PKS_PP-bd"/>
</dbReference>
<organism evidence="6 7">
    <name type="scientific">Acrocarpospora phusangensis</name>
    <dbReference type="NCBI Taxonomy" id="1070424"/>
    <lineage>
        <taxon>Bacteria</taxon>
        <taxon>Bacillati</taxon>
        <taxon>Actinomycetota</taxon>
        <taxon>Actinomycetes</taxon>
        <taxon>Streptosporangiales</taxon>
        <taxon>Streptosporangiaceae</taxon>
        <taxon>Acrocarpospora</taxon>
    </lineage>
</organism>
<dbReference type="InterPro" id="IPR009081">
    <property type="entry name" value="PP-bd_ACP"/>
</dbReference>
<dbReference type="PROSITE" id="PS00455">
    <property type="entry name" value="AMP_BINDING"/>
    <property type="match status" value="1"/>
</dbReference>
<evidence type="ECO:0000313" key="6">
    <source>
        <dbReference type="EMBL" id="GIH29421.1"/>
    </source>
</evidence>
<dbReference type="InterPro" id="IPR001242">
    <property type="entry name" value="Condensation_dom"/>
</dbReference>
<evidence type="ECO:0000256" key="3">
    <source>
        <dbReference type="ARBA" id="ARBA00022553"/>
    </source>
</evidence>
<dbReference type="PROSITE" id="PS50075">
    <property type="entry name" value="CARRIER"/>
    <property type="match status" value="1"/>
</dbReference>
<dbReference type="CDD" id="cd06173">
    <property type="entry name" value="MFS_MefA_like"/>
    <property type="match status" value="1"/>
</dbReference>
<keyword evidence="4" id="KW-0472">Membrane</keyword>
<gene>
    <name evidence="6" type="ORF">Aph01nite_77310</name>
</gene>
<dbReference type="PANTHER" id="PTHR45527">
    <property type="entry name" value="NONRIBOSOMAL PEPTIDE SYNTHETASE"/>
    <property type="match status" value="1"/>
</dbReference>
<dbReference type="CDD" id="cd19531">
    <property type="entry name" value="LCL_NRPS-like"/>
    <property type="match status" value="1"/>
</dbReference>